<gene>
    <name evidence="2" type="ORF">ATO11_08690</name>
</gene>
<comment type="caution">
    <text evidence="2">The sequence shown here is derived from an EMBL/GenBank/DDBJ whole genome shotgun (WGS) entry which is preliminary data.</text>
</comment>
<dbReference type="AlphaFoldDB" id="A0A0L1JRQ8"/>
<dbReference type="InterPro" id="IPR022742">
    <property type="entry name" value="Hydrolase_4"/>
</dbReference>
<name>A0A0L1JRQ8_9RHOB</name>
<protein>
    <recommendedName>
        <fullName evidence="1">Serine aminopeptidase S33 domain-containing protein</fullName>
    </recommendedName>
</protein>
<dbReference type="InterPro" id="IPR029058">
    <property type="entry name" value="AB_hydrolase_fold"/>
</dbReference>
<dbReference type="SUPFAM" id="SSF53474">
    <property type="entry name" value="alpha/beta-Hydrolases"/>
    <property type="match status" value="1"/>
</dbReference>
<dbReference type="Gene3D" id="3.40.50.1820">
    <property type="entry name" value="alpha/beta hydrolase"/>
    <property type="match status" value="1"/>
</dbReference>
<dbReference type="Proteomes" id="UP000036938">
    <property type="component" value="Unassembled WGS sequence"/>
</dbReference>
<proteinExistence type="predicted"/>
<evidence type="ECO:0000259" key="1">
    <source>
        <dbReference type="Pfam" id="PF12146"/>
    </source>
</evidence>
<organism evidence="2 3">
    <name type="scientific">Pseudaestuariivita atlantica</name>
    <dbReference type="NCBI Taxonomy" id="1317121"/>
    <lineage>
        <taxon>Bacteria</taxon>
        <taxon>Pseudomonadati</taxon>
        <taxon>Pseudomonadota</taxon>
        <taxon>Alphaproteobacteria</taxon>
        <taxon>Rhodobacterales</taxon>
        <taxon>Paracoccaceae</taxon>
        <taxon>Pseudaestuariivita</taxon>
    </lineage>
</organism>
<keyword evidence="3" id="KW-1185">Reference proteome</keyword>
<dbReference type="EMBL" id="AQQZ01000003">
    <property type="protein sequence ID" value="KNG94464.1"/>
    <property type="molecule type" value="Genomic_DNA"/>
</dbReference>
<feature type="domain" description="Serine aminopeptidase S33" evidence="1">
    <location>
        <begin position="18"/>
        <end position="145"/>
    </location>
</feature>
<dbReference type="Pfam" id="PF12146">
    <property type="entry name" value="Hydrolase_4"/>
    <property type="match status" value="1"/>
</dbReference>
<dbReference type="PIRSF" id="PIRSF037442">
    <property type="entry name" value="UCP037442_abhydr"/>
    <property type="match status" value="1"/>
</dbReference>
<evidence type="ECO:0000313" key="3">
    <source>
        <dbReference type="Proteomes" id="UP000036938"/>
    </source>
</evidence>
<accession>A0A0L1JRQ8</accession>
<evidence type="ECO:0000313" key="2">
    <source>
        <dbReference type="EMBL" id="KNG94464.1"/>
    </source>
</evidence>
<sequence>MRSGEAVLAGTLFVPRGAPRAIVVMNSATGVPQRYYRAFATWLAEDKGVAVLTYDYRDFGDSARHPMSVSKATMTDWGVHDQQAARDCAAAMFPDLPLWVIGHSLGGFMLPFQRGQGRIAGLITVASGPVHLDDHPWWYRPAARFLWSRTVRAIATMRGYLPGRALRLGADVPLGVYRQWRRWCVTHGGVTVDAGGAVPYPDWTAFDGQARIVAVADDPMVPPAAVWRLMQFYPEARKSQAVLHPASYGLSRIGHIGAFAKPSRAAWPDIVGPVFDT</sequence>
<reference evidence="2 3" key="1">
    <citation type="journal article" date="2015" name="Int. J. Syst. Evol. Microbiol.">
        <title>Aestuariivita atlantica sp. nov., isolated from deep sea sediment of the Atlantic Ocean.</title>
        <authorList>
            <person name="Li G."/>
            <person name="Lai Q."/>
            <person name="Du Y."/>
            <person name="Liu X."/>
            <person name="Sun F."/>
            <person name="Shao Z."/>
        </authorList>
    </citation>
    <scope>NUCLEOTIDE SEQUENCE [LARGE SCALE GENOMIC DNA]</scope>
    <source>
        <strain evidence="2 3">22II-S11-z3</strain>
    </source>
</reference>
<dbReference type="InterPro" id="IPR017208">
    <property type="entry name" value="UCP037442_abhydr"/>
</dbReference>